<organism evidence="2 3">
    <name type="scientific">Calycina marina</name>
    <dbReference type="NCBI Taxonomy" id="1763456"/>
    <lineage>
        <taxon>Eukaryota</taxon>
        <taxon>Fungi</taxon>
        <taxon>Dikarya</taxon>
        <taxon>Ascomycota</taxon>
        <taxon>Pezizomycotina</taxon>
        <taxon>Leotiomycetes</taxon>
        <taxon>Helotiales</taxon>
        <taxon>Pezizellaceae</taxon>
        <taxon>Calycina</taxon>
    </lineage>
</organism>
<feature type="compositionally biased region" description="Basic and acidic residues" evidence="1">
    <location>
        <begin position="140"/>
        <end position="159"/>
    </location>
</feature>
<dbReference type="Proteomes" id="UP000887226">
    <property type="component" value="Unassembled WGS sequence"/>
</dbReference>
<feature type="region of interest" description="Disordered" evidence="1">
    <location>
        <begin position="118"/>
        <end position="159"/>
    </location>
</feature>
<dbReference type="EMBL" id="MU253769">
    <property type="protein sequence ID" value="KAG9247571.1"/>
    <property type="molecule type" value="Genomic_DNA"/>
</dbReference>
<name>A0A9P7Z912_9HELO</name>
<feature type="compositionally biased region" description="Polar residues" evidence="1">
    <location>
        <begin position="40"/>
        <end position="50"/>
    </location>
</feature>
<feature type="compositionally biased region" description="Polar residues" evidence="1">
    <location>
        <begin position="118"/>
        <end position="137"/>
    </location>
</feature>
<reference evidence="2" key="1">
    <citation type="journal article" date="2021" name="IMA Fungus">
        <title>Genomic characterization of three marine fungi, including Emericellopsis atlantica sp. nov. with signatures of a generalist lifestyle and marine biomass degradation.</title>
        <authorList>
            <person name="Hagestad O.C."/>
            <person name="Hou L."/>
            <person name="Andersen J.H."/>
            <person name="Hansen E.H."/>
            <person name="Altermark B."/>
            <person name="Li C."/>
            <person name="Kuhnert E."/>
            <person name="Cox R.J."/>
            <person name="Crous P.W."/>
            <person name="Spatafora J.W."/>
            <person name="Lail K."/>
            <person name="Amirebrahimi M."/>
            <person name="Lipzen A."/>
            <person name="Pangilinan J."/>
            <person name="Andreopoulos W."/>
            <person name="Hayes R.D."/>
            <person name="Ng V."/>
            <person name="Grigoriev I.V."/>
            <person name="Jackson S.A."/>
            <person name="Sutton T.D.S."/>
            <person name="Dobson A.D.W."/>
            <person name="Rama T."/>
        </authorList>
    </citation>
    <scope>NUCLEOTIDE SEQUENCE</scope>
    <source>
        <strain evidence="2">TRa3180A</strain>
    </source>
</reference>
<feature type="compositionally biased region" description="Low complexity" evidence="1">
    <location>
        <begin position="1"/>
        <end position="14"/>
    </location>
</feature>
<gene>
    <name evidence="2" type="ORF">BJ878DRAFT_166471</name>
</gene>
<keyword evidence="3" id="KW-1185">Reference proteome</keyword>
<evidence type="ECO:0000256" key="1">
    <source>
        <dbReference type="SAM" id="MobiDB-lite"/>
    </source>
</evidence>
<feature type="compositionally biased region" description="Low complexity" evidence="1">
    <location>
        <begin position="24"/>
        <end position="39"/>
    </location>
</feature>
<dbReference type="AlphaFoldDB" id="A0A9P7Z912"/>
<accession>A0A9P7Z912</accession>
<evidence type="ECO:0000313" key="2">
    <source>
        <dbReference type="EMBL" id="KAG9247571.1"/>
    </source>
</evidence>
<dbReference type="OrthoDB" id="1681166at2759"/>
<feature type="region of interest" description="Disordered" evidence="1">
    <location>
        <begin position="1"/>
        <end position="55"/>
    </location>
</feature>
<dbReference type="Gene3D" id="2.60.270.60">
    <property type="match status" value="1"/>
</dbReference>
<evidence type="ECO:0000313" key="3">
    <source>
        <dbReference type="Proteomes" id="UP000887226"/>
    </source>
</evidence>
<comment type="caution">
    <text evidence="2">The sequence shown here is derived from an EMBL/GenBank/DDBJ whole genome shotgun (WGS) entry which is preliminary data.</text>
</comment>
<proteinExistence type="predicted"/>
<protein>
    <submittedName>
        <fullName evidence="2">Uncharacterized protein</fullName>
    </submittedName>
</protein>
<sequence>MSSPTSIPKPSTPGTDPPPPNRASLSLQPQSQPNPLQNPTSDTLLPSSTAAAAGINGDGATASAQIDSKTEKPFSPLFTLIHDPQTNTTHHPSRIHYLFSDDDSILLTEAYLRSLSSASPMISPRDSLTSSSNSATFRAQHKDKGKPNDKSKGKAKEKEERVIVVDMSASGDVVGAASMSASWQVVGANVENAPTWEGANEGGEEGGLMLKIEGVSGVGEEHGGGVGLGLQAGEDDAMQRLMENFDAKMEILRRVIDAGERKEGA</sequence>